<keyword evidence="6" id="KW-0539">Nucleus</keyword>
<dbReference type="AlphaFoldDB" id="A0A2G8KYF6"/>
<evidence type="ECO:0000256" key="16">
    <source>
        <dbReference type="ARBA" id="ARBA00093667"/>
    </source>
</evidence>
<dbReference type="InterPro" id="IPR007848">
    <property type="entry name" value="Small_mtfrase_dom"/>
</dbReference>
<dbReference type="Gene3D" id="3.40.50.150">
    <property type="entry name" value="Vaccinia Virus protein VP39"/>
    <property type="match status" value="1"/>
</dbReference>
<comment type="function">
    <text evidence="9">Methyltransferase that can methylate proteins and, to a lower extent, arsenic. Catalytic subunit of a heterodimer with TRMT112, which monomethylates 'Lys-12' of histone H4 (H4K12me1), a modification present at the promoters of numerous genes encoding cell cycle regulators. Catalytic subunit of a heterodimer with TRMT112, which catalyzes N5-methylation of Glu residue of proteins with a Gly-Gln-Xaa-Xaa-Xaa-Arg motif. Methylates ETF1 on 'Gln-185'; ETF1 needs to be complexed to ERF3 in its GTP-bound form to be efficiently methylated. May also play a role in the modulation of arsenic-induced toxicity by mediating the conversion of monomethylarsonous acid (3+) into the less toxic dimethylarsonic acid. It however only plays a limited role in arsenic metabolism compared with AS3MT.</text>
</comment>
<dbReference type="InterPro" id="IPR052190">
    <property type="entry name" value="Euk-Arch_PrmC-MTase"/>
</dbReference>
<feature type="domain" description="Methyltransferase small" evidence="17">
    <location>
        <begin position="54"/>
        <end position="131"/>
    </location>
</feature>
<evidence type="ECO:0000256" key="10">
    <source>
        <dbReference type="ARBA" id="ARBA00062344"/>
    </source>
</evidence>
<evidence type="ECO:0000256" key="13">
    <source>
        <dbReference type="ARBA" id="ARBA00080992"/>
    </source>
</evidence>
<dbReference type="InterPro" id="IPR004557">
    <property type="entry name" value="PrmC-related"/>
</dbReference>
<dbReference type="STRING" id="307972.A0A2G8KYF6"/>
<comment type="catalytic activity">
    <reaction evidence="8">
        <text>methylarsonous acid + S-adenosyl-L-methionine = dimethylarsinate + S-adenosyl-L-homocysteine + 2 H(+)</text>
        <dbReference type="Rhea" id="RHEA:11684"/>
        <dbReference type="ChEBI" id="CHEBI:15378"/>
        <dbReference type="ChEBI" id="CHEBI:16223"/>
        <dbReference type="ChEBI" id="CHEBI:17826"/>
        <dbReference type="ChEBI" id="CHEBI:57856"/>
        <dbReference type="ChEBI" id="CHEBI:59789"/>
    </reaction>
</comment>
<dbReference type="InterPro" id="IPR002052">
    <property type="entry name" value="DNA_methylase_N6_adenine_CS"/>
</dbReference>
<dbReference type="PANTHER" id="PTHR45875:SF1">
    <property type="entry name" value="METHYLTRANSFERASE N6AMT1"/>
    <property type="match status" value="1"/>
</dbReference>
<evidence type="ECO:0000256" key="15">
    <source>
        <dbReference type="ARBA" id="ARBA00093624"/>
    </source>
</evidence>
<evidence type="ECO:0000256" key="5">
    <source>
        <dbReference type="ARBA" id="ARBA00022691"/>
    </source>
</evidence>
<evidence type="ECO:0000256" key="8">
    <source>
        <dbReference type="ARBA" id="ARBA00050903"/>
    </source>
</evidence>
<dbReference type="Pfam" id="PF05175">
    <property type="entry name" value="MTS"/>
    <property type="match status" value="1"/>
</dbReference>
<dbReference type="FunFam" id="3.40.50.150:FF:000077">
    <property type="entry name" value="HemK methyltransferase family member 2"/>
    <property type="match status" value="1"/>
</dbReference>
<keyword evidence="5" id="KW-0949">S-adenosyl-L-methionine</keyword>
<dbReference type="EMBL" id="MRZV01000304">
    <property type="protein sequence ID" value="PIK53053.1"/>
    <property type="molecule type" value="Genomic_DNA"/>
</dbReference>
<comment type="subcellular location">
    <subcellularLocation>
        <location evidence="1">Nucleus</location>
    </subcellularLocation>
</comment>
<evidence type="ECO:0000256" key="2">
    <source>
        <dbReference type="ARBA" id="ARBA00006149"/>
    </source>
</evidence>
<dbReference type="GO" id="GO:0036009">
    <property type="term" value="F:protein-glutamine N-methyltransferase activity"/>
    <property type="evidence" value="ECO:0007669"/>
    <property type="project" value="UniProtKB-ARBA"/>
</dbReference>
<proteinExistence type="inferred from homology"/>
<gene>
    <name evidence="18" type="ORF">BSL78_10067</name>
</gene>
<dbReference type="NCBIfam" id="TIGR00537">
    <property type="entry name" value="hemK_rel_arch"/>
    <property type="match status" value="1"/>
</dbReference>
<dbReference type="PROSITE" id="PS00092">
    <property type="entry name" value="N6_MTASE"/>
    <property type="match status" value="1"/>
</dbReference>
<protein>
    <recommendedName>
        <fullName evidence="15">Methyltransferase HEMK2</fullName>
    </recommendedName>
    <alternativeName>
        <fullName evidence="14">HemK methyltransferase family member 2</fullName>
    </alternativeName>
    <alternativeName>
        <fullName evidence="12">Lysine N-methyltransferase 9</fullName>
    </alternativeName>
    <alternativeName>
        <fullName evidence="11">Methylarsonite methyltransferase N6AMT1</fullName>
    </alternativeName>
    <alternativeName>
        <fullName evidence="16">Methyltransferase N6AMT1</fullName>
    </alternativeName>
    <alternativeName>
        <fullName evidence="13">Protein N(5)-glutamine methyltransferase</fullName>
    </alternativeName>
</protein>
<evidence type="ECO:0000256" key="14">
    <source>
        <dbReference type="ARBA" id="ARBA00083337"/>
    </source>
</evidence>
<keyword evidence="3 18" id="KW-0489">Methyltransferase</keyword>
<dbReference type="PANTHER" id="PTHR45875">
    <property type="entry name" value="METHYLTRANSFERASE N6AMT1"/>
    <property type="match status" value="1"/>
</dbReference>
<dbReference type="GO" id="GO:0003676">
    <property type="term" value="F:nucleic acid binding"/>
    <property type="evidence" value="ECO:0007669"/>
    <property type="project" value="InterPro"/>
</dbReference>
<dbReference type="CDD" id="cd02440">
    <property type="entry name" value="AdoMet_MTases"/>
    <property type="match status" value="1"/>
</dbReference>
<reference evidence="18 19" key="1">
    <citation type="journal article" date="2017" name="PLoS Biol.">
        <title>The sea cucumber genome provides insights into morphological evolution and visceral regeneration.</title>
        <authorList>
            <person name="Zhang X."/>
            <person name="Sun L."/>
            <person name="Yuan J."/>
            <person name="Sun Y."/>
            <person name="Gao Y."/>
            <person name="Zhang L."/>
            <person name="Li S."/>
            <person name="Dai H."/>
            <person name="Hamel J.F."/>
            <person name="Liu C."/>
            <person name="Yu Y."/>
            <person name="Liu S."/>
            <person name="Lin W."/>
            <person name="Guo K."/>
            <person name="Jin S."/>
            <person name="Xu P."/>
            <person name="Storey K.B."/>
            <person name="Huan P."/>
            <person name="Zhang T."/>
            <person name="Zhou Y."/>
            <person name="Zhang J."/>
            <person name="Lin C."/>
            <person name="Li X."/>
            <person name="Xing L."/>
            <person name="Huo D."/>
            <person name="Sun M."/>
            <person name="Wang L."/>
            <person name="Mercier A."/>
            <person name="Li F."/>
            <person name="Yang H."/>
            <person name="Xiang J."/>
        </authorList>
    </citation>
    <scope>NUCLEOTIDE SEQUENCE [LARGE SCALE GENOMIC DNA]</scope>
    <source>
        <strain evidence="18">Shaxun</strain>
        <tissue evidence="18">Muscle</tissue>
    </source>
</reference>
<name>A0A2G8KYF6_STIJA</name>
<evidence type="ECO:0000256" key="9">
    <source>
        <dbReference type="ARBA" id="ARBA00053180"/>
    </source>
</evidence>
<evidence type="ECO:0000256" key="11">
    <source>
        <dbReference type="ARBA" id="ARBA00075330"/>
    </source>
</evidence>
<comment type="catalytic activity">
    <reaction evidence="7">
        <text>L-lysyl-[histone] + S-adenosyl-L-methionine = N(6)-methyl-L-lysyl-[histone] + S-adenosyl-L-homocysteine + H(+)</text>
        <dbReference type="Rhea" id="RHEA:10024"/>
        <dbReference type="Rhea" id="RHEA-COMP:9845"/>
        <dbReference type="Rhea" id="RHEA-COMP:9846"/>
        <dbReference type="ChEBI" id="CHEBI:15378"/>
        <dbReference type="ChEBI" id="CHEBI:29969"/>
        <dbReference type="ChEBI" id="CHEBI:57856"/>
        <dbReference type="ChEBI" id="CHEBI:59789"/>
        <dbReference type="ChEBI" id="CHEBI:61929"/>
    </reaction>
    <physiologicalReaction direction="left-to-right" evidence="7">
        <dbReference type="Rhea" id="RHEA:10025"/>
    </physiologicalReaction>
</comment>
<evidence type="ECO:0000313" key="19">
    <source>
        <dbReference type="Proteomes" id="UP000230750"/>
    </source>
</evidence>
<comment type="subunit">
    <text evidence="10">Heterodimer; heterodimerization with TRMT112 is required for S-adenosyl-L-methionine-binding.</text>
</comment>
<evidence type="ECO:0000259" key="17">
    <source>
        <dbReference type="Pfam" id="PF05175"/>
    </source>
</evidence>
<keyword evidence="19" id="KW-1185">Reference proteome</keyword>
<dbReference type="GO" id="GO:0032259">
    <property type="term" value="P:methylation"/>
    <property type="evidence" value="ECO:0007669"/>
    <property type="project" value="UniProtKB-KW"/>
</dbReference>
<evidence type="ECO:0000256" key="3">
    <source>
        <dbReference type="ARBA" id="ARBA00022603"/>
    </source>
</evidence>
<dbReference type="GO" id="GO:0005634">
    <property type="term" value="C:nucleus"/>
    <property type="evidence" value="ECO:0007669"/>
    <property type="project" value="UniProtKB-SubCell"/>
</dbReference>
<evidence type="ECO:0000256" key="4">
    <source>
        <dbReference type="ARBA" id="ARBA00022679"/>
    </source>
</evidence>
<dbReference type="InterPro" id="IPR029063">
    <property type="entry name" value="SAM-dependent_MTases_sf"/>
</dbReference>
<evidence type="ECO:0000256" key="12">
    <source>
        <dbReference type="ARBA" id="ARBA00076540"/>
    </source>
</evidence>
<dbReference type="GO" id="GO:0035657">
    <property type="term" value="C:eRF1 methyltransferase complex"/>
    <property type="evidence" value="ECO:0007669"/>
    <property type="project" value="TreeGrafter"/>
</dbReference>
<dbReference type="SUPFAM" id="SSF53335">
    <property type="entry name" value="S-adenosyl-L-methionine-dependent methyltransferases"/>
    <property type="match status" value="1"/>
</dbReference>
<keyword evidence="4 18" id="KW-0808">Transferase</keyword>
<evidence type="ECO:0000256" key="7">
    <source>
        <dbReference type="ARBA" id="ARBA00048619"/>
    </source>
</evidence>
<evidence type="ECO:0000256" key="6">
    <source>
        <dbReference type="ARBA" id="ARBA00023242"/>
    </source>
</evidence>
<dbReference type="Proteomes" id="UP000230750">
    <property type="component" value="Unassembled WGS sequence"/>
</dbReference>
<evidence type="ECO:0000313" key="18">
    <source>
        <dbReference type="EMBL" id="PIK53053.1"/>
    </source>
</evidence>
<accession>A0A2G8KYF6</accession>
<organism evidence="18 19">
    <name type="scientific">Stichopus japonicus</name>
    <name type="common">Sea cucumber</name>
    <dbReference type="NCBI Taxonomy" id="307972"/>
    <lineage>
        <taxon>Eukaryota</taxon>
        <taxon>Metazoa</taxon>
        <taxon>Echinodermata</taxon>
        <taxon>Eleutherozoa</taxon>
        <taxon>Echinozoa</taxon>
        <taxon>Holothuroidea</taxon>
        <taxon>Aspidochirotacea</taxon>
        <taxon>Aspidochirotida</taxon>
        <taxon>Stichopodidae</taxon>
        <taxon>Apostichopus</taxon>
    </lineage>
</organism>
<sequence>MNQEVSQLFPTPDFSHLSENDFQDVYEPAEDSFLLLDALEQEAESLNSLRPLICVEVGCGSGIVITFLKKLLSSQCVCLAVDSNHKATSSTVKTADQNKAQVEAVTSDLLGNLQPRIEGKIDVLVFNPPYVVTPPEEVRCPGLPSSWAGGVNGRQVTDRLLSDVHRLLSPSGVFYLITIRENKPDEIRQMLKDRGLESTVIIERKAGPERLNVIKFQRRISAVT</sequence>
<dbReference type="OrthoDB" id="406152at2759"/>
<comment type="caution">
    <text evidence="18">The sequence shown here is derived from an EMBL/GenBank/DDBJ whole genome shotgun (WGS) entry which is preliminary data.</text>
</comment>
<evidence type="ECO:0000256" key="1">
    <source>
        <dbReference type="ARBA" id="ARBA00004123"/>
    </source>
</evidence>
<comment type="similarity">
    <text evidence="2">Belongs to the eukaryotic/archaeal PrmC-related family.</text>
</comment>